<proteinExistence type="predicted"/>
<sequence length="92" mass="9442">SSAICCRPAAPGCATTWLPSWLPLCVPRPVAATDAAAVGSAAPLIAPCLQVKQLDSLSASLLLQRYFDRPGRAVRVVVRGSEQAEPNGGGAD</sequence>
<feature type="non-terminal residue" evidence="1">
    <location>
        <position position="92"/>
    </location>
</feature>
<organism evidence="1 2">
    <name type="scientific">Haematococcus lacustris</name>
    <name type="common">Green alga</name>
    <name type="synonym">Haematococcus pluvialis</name>
    <dbReference type="NCBI Taxonomy" id="44745"/>
    <lineage>
        <taxon>Eukaryota</taxon>
        <taxon>Viridiplantae</taxon>
        <taxon>Chlorophyta</taxon>
        <taxon>core chlorophytes</taxon>
        <taxon>Chlorophyceae</taxon>
        <taxon>CS clade</taxon>
        <taxon>Chlamydomonadales</taxon>
        <taxon>Haematococcaceae</taxon>
        <taxon>Haematococcus</taxon>
    </lineage>
</organism>
<name>A0A6A0AJI0_HAELA</name>
<evidence type="ECO:0000313" key="2">
    <source>
        <dbReference type="Proteomes" id="UP000485058"/>
    </source>
</evidence>
<feature type="non-terminal residue" evidence="1">
    <location>
        <position position="1"/>
    </location>
</feature>
<evidence type="ECO:0000313" key="1">
    <source>
        <dbReference type="EMBL" id="GFH32463.1"/>
    </source>
</evidence>
<accession>A0A6A0AJI0</accession>
<protein>
    <submittedName>
        <fullName evidence="1">Uncharacterized protein</fullName>
    </submittedName>
</protein>
<dbReference type="Proteomes" id="UP000485058">
    <property type="component" value="Unassembled WGS sequence"/>
</dbReference>
<reference evidence="1 2" key="1">
    <citation type="submission" date="2020-02" db="EMBL/GenBank/DDBJ databases">
        <title>Draft genome sequence of Haematococcus lacustris strain NIES-144.</title>
        <authorList>
            <person name="Morimoto D."/>
            <person name="Nakagawa S."/>
            <person name="Yoshida T."/>
            <person name="Sawayama S."/>
        </authorList>
    </citation>
    <scope>NUCLEOTIDE SEQUENCE [LARGE SCALE GENOMIC DNA]</scope>
    <source>
        <strain evidence="1 2">NIES-144</strain>
    </source>
</reference>
<dbReference type="EMBL" id="BLLF01006675">
    <property type="protein sequence ID" value="GFH32463.1"/>
    <property type="molecule type" value="Genomic_DNA"/>
</dbReference>
<gene>
    <name evidence="1" type="ORF">HaLaN_31687</name>
</gene>
<dbReference type="AlphaFoldDB" id="A0A6A0AJI0"/>
<comment type="caution">
    <text evidence="1">The sequence shown here is derived from an EMBL/GenBank/DDBJ whole genome shotgun (WGS) entry which is preliminary data.</text>
</comment>
<keyword evidence="2" id="KW-1185">Reference proteome</keyword>